<keyword evidence="1 2" id="KW-0597">Phosphoprotein</keyword>
<dbReference type="Proteomes" id="UP000885936">
    <property type="component" value="Unassembled WGS sequence"/>
</dbReference>
<evidence type="ECO:0000256" key="1">
    <source>
        <dbReference type="ARBA" id="ARBA00022553"/>
    </source>
</evidence>
<name>A0A7J2RZX9_9EURY</name>
<feature type="domain" description="Response regulatory" evidence="3">
    <location>
        <begin position="13"/>
        <end position="131"/>
    </location>
</feature>
<accession>A0A7J2RZX9</accession>
<dbReference type="PANTHER" id="PTHR44591">
    <property type="entry name" value="STRESS RESPONSE REGULATOR PROTEIN 1"/>
    <property type="match status" value="1"/>
</dbReference>
<comment type="caution">
    <text evidence="4">The sequence shown here is derived from an EMBL/GenBank/DDBJ whole genome shotgun (WGS) entry which is preliminary data.</text>
</comment>
<dbReference type="InterPro" id="IPR050595">
    <property type="entry name" value="Bact_response_regulator"/>
</dbReference>
<dbReference type="GO" id="GO:0000160">
    <property type="term" value="P:phosphorelay signal transduction system"/>
    <property type="evidence" value="ECO:0007669"/>
    <property type="project" value="InterPro"/>
</dbReference>
<dbReference type="PANTHER" id="PTHR44591:SF3">
    <property type="entry name" value="RESPONSE REGULATORY DOMAIN-CONTAINING PROTEIN"/>
    <property type="match status" value="1"/>
</dbReference>
<organism evidence="4">
    <name type="scientific">Candidatus Syntropharchaeum butanivorans</name>
    <dbReference type="NCBI Taxonomy" id="1839936"/>
    <lineage>
        <taxon>Archaea</taxon>
        <taxon>Methanobacteriati</taxon>
        <taxon>Methanobacteriota</taxon>
        <taxon>Stenosarchaea group</taxon>
        <taxon>Methanomicrobia</taxon>
        <taxon>Methanosarcinales</taxon>
        <taxon>ANME-2 cluster</taxon>
        <taxon>Candidatus Syntropharchaeum</taxon>
    </lineage>
</organism>
<dbReference type="Pfam" id="PF00072">
    <property type="entry name" value="Response_reg"/>
    <property type="match status" value="1"/>
</dbReference>
<dbReference type="SUPFAM" id="SSF52172">
    <property type="entry name" value="CheY-like"/>
    <property type="match status" value="1"/>
</dbReference>
<dbReference type="InterPro" id="IPR001789">
    <property type="entry name" value="Sig_transdc_resp-reg_receiver"/>
</dbReference>
<gene>
    <name evidence="4" type="ORF">ENI32_01710</name>
</gene>
<dbReference type="InterPro" id="IPR011006">
    <property type="entry name" value="CheY-like_superfamily"/>
</dbReference>
<dbReference type="Gene3D" id="3.40.50.2300">
    <property type="match status" value="1"/>
</dbReference>
<evidence type="ECO:0000259" key="3">
    <source>
        <dbReference type="PROSITE" id="PS50110"/>
    </source>
</evidence>
<evidence type="ECO:0000313" key="4">
    <source>
        <dbReference type="EMBL" id="HEC56592.1"/>
    </source>
</evidence>
<reference evidence="4" key="1">
    <citation type="journal article" date="2020" name="mSystems">
        <title>Genome- and Community-Level Interaction Insights into Carbon Utilization and Element Cycling Functions of Hydrothermarchaeota in Hydrothermal Sediment.</title>
        <authorList>
            <person name="Zhou Z."/>
            <person name="Liu Y."/>
            <person name="Xu W."/>
            <person name="Pan J."/>
            <person name="Luo Z.H."/>
            <person name="Li M."/>
        </authorList>
    </citation>
    <scope>NUCLEOTIDE SEQUENCE [LARGE SCALE GENOMIC DNA]</scope>
    <source>
        <strain evidence="4">HyVt-386</strain>
    </source>
</reference>
<dbReference type="SMART" id="SM00448">
    <property type="entry name" value="REC"/>
    <property type="match status" value="1"/>
</dbReference>
<dbReference type="PROSITE" id="PS50110">
    <property type="entry name" value="RESPONSE_REGULATORY"/>
    <property type="match status" value="1"/>
</dbReference>
<proteinExistence type="predicted"/>
<dbReference type="EMBL" id="DRIE01000028">
    <property type="protein sequence ID" value="HEC56592.1"/>
    <property type="molecule type" value="Genomic_DNA"/>
</dbReference>
<protein>
    <submittedName>
        <fullName evidence="4">Response regulator transcription factor</fullName>
    </submittedName>
</protein>
<evidence type="ECO:0000256" key="2">
    <source>
        <dbReference type="PROSITE-ProRule" id="PRU00169"/>
    </source>
</evidence>
<feature type="modified residue" description="4-aspartylphosphate" evidence="2">
    <location>
        <position position="64"/>
    </location>
</feature>
<dbReference type="AlphaFoldDB" id="A0A7J2RZX9"/>
<sequence>MGWNKGGMNKLARVMAVDDDPRIREVLEILFKMEGIDVTVASGGEEALEILEREGDDIDLLILDIMMPRMDGWDVVRALRDRGWTNRLLITMLTAKGDPGDKAIGLDEYVFDYITKPFDPEELVNRVKDFLEIVDAAK</sequence>